<dbReference type="Gene3D" id="1.10.10.10">
    <property type="entry name" value="Winged helix-like DNA-binding domain superfamily/Winged helix DNA-binding domain"/>
    <property type="match status" value="1"/>
</dbReference>
<evidence type="ECO:0000313" key="5">
    <source>
        <dbReference type="EMBL" id="TDA22698.1"/>
    </source>
</evidence>
<dbReference type="InterPro" id="IPR001845">
    <property type="entry name" value="HTH_ArsR_DNA-bd_dom"/>
</dbReference>
<keyword evidence="2" id="KW-0238">DNA-binding</keyword>
<name>A0A4R4FGU1_9FIRM</name>
<protein>
    <submittedName>
        <fullName evidence="5">ArsR family transcriptional regulator</fullName>
    </submittedName>
</protein>
<proteinExistence type="predicted"/>
<dbReference type="SMART" id="SM00418">
    <property type="entry name" value="HTH_ARSR"/>
    <property type="match status" value="1"/>
</dbReference>
<evidence type="ECO:0000313" key="6">
    <source>
        <dbReference type="Proteomes" id="UP000295710"/>
    </source>
</evidence>
<dbReference type="RefSeq" id="WP_132275842.1">
    <property type="nucleotide sequence ID" value="NZ_JAOBST010000005.1"/>
</dbReference>
<organism evidence="5 6">
    <name type="scientific">Extibacter muris</name>
    <dbReference type="NCBI Taxonomy" id="1796622"/>
    <lineage>
        <taxon>Bacteria</taxon>
        <taxon>Bacillati</taxon>
        <taxon>Bacillota</taxon>
        <taxon>Clostridia</taxon>
        <taxon>Lachnospirales</taxon>
        <taxon>Lachnospiraceae</taxon>
        <taxon>Extibacter</taxon>
    </lineage>
</organism>
<evidence type="ECO:0000256" key="2">
    <source>
        <dbReference type="ARBA" id="ARBA00023125"/>
    </source>
</evidence>
<keyword evidence="1" id="KW-0805">Transcription regulation</keyword>
<dbReference type="InterPro" id="IPR011991">
    <property type="entry name" value="ArsR-like_HTH"/>
</dbReference>
<evidence type="ECO:0000256" key="3">
    <source>
        <dbReference type="ARBA" id="ARBA00023163"/>
    </source>
</evidence>
<dbReference type="EMBL" id="SMMX01000003">
    <property type="protein sequence ID" value="TDA22698.1"/>
    <property type="molecule type" value="Genomic_DNA"/>
</dbReference>
<dbReference type="Proteomes" id="UP000295710">
    <property type="component" value="Unassembled WGS sequence"/>
</dbReference>
<keyword evidence="6" id="KW-1185">Reference proteome</keyword>
<evidence type="ECO:0000256" key="1">
    <source>
        <dbReference type="ARBA" id="ARBA00023015"/>
    </source>
</evidence>
<dbReference type="SUPFAM" id="SSF46785">
    <property type="entry name" value="Winged helix' DNA-binding domain"/>
    <property type="match status" value="1"/>
</dbReference>
<dbReference type="AlphaFoldDB" id="A0A4R4FGU1"/>
<reference evidence="5 6" key="1">
    <citation type="journal article" date="2016" name="Nat. Microbiol.">
        <title>The Mouse Intestinal Bacterial Collection (miBC) provides host-specific insight into cultured diversity and functional potential of the gut microbiota.</title>
        <authorList>
            <person name="Lagkouvardos I."/>
            <person name="Pukall R."/>
            <person name="Abt B."/>
            <person name="Foesel B.U."/>
            <person name="Meier-Kolthoff J.P."/>
            <person name="Kumar N."/>
            <person name="Bresciani A."/>
            <person name="Martinez I."/>
            <person name="Just S."/>
            <person name="Ziegler C."/>
            <person name="Brugiroux S."/>
            <person name="Garzetti D."/>
            <person name="Wenning M."/>
            <person name="Bui T.P."/>
            <person name="Wang J."/>
            <person name="Hugenholtz F."/>
            <person name="Plugge C.M."/>
            <person name="Peterson D.A."/>
            <person name="Hornef M.W."/>
            <person name="Baines J.F."/>
            <person name="Smidt H."/>
            <person name="Walter J."/>
            <person name="Kristiansen K."/>
            <person name="Nielsen H.B."/>
            <person name="Haller D."/>
            <person name="Overmann J."/>
            <person name="Stecher B."/>
            <person name="Clavel T."/>
        </authorList>
    </citation>
    <scope>NUCLEOTIDE SEQUENCE [LARGE SCALE GENOMIC DNA]</scope>
    <source>
        <strain evidence="5 6">DSM 28560</strain>
    </source>
</reference>
<dbReference type="PRINTS" id="PR00778">
    <property type="entry name" value="HTHARSR"/>
</dbReference>
<evidence type="ECO:0000259" key="4">
    <source>
        <dbReference type="PROSITE" id="PS50987"/>
    </source>
</evidence>
<dbReference type="PANTHER" id="PTHR33154">
    <property type="entry name" value="TRANSCRIPTIONAL REGULATOR, ARSR FAMILY"/>
    <property type="match status" value="1"/>
</dbReference>
<dbReference type="PROSITE" id="PS50987">
    <property type="entry name" value="HTH_ARSR_2"/>
    <property type="match status" value="1"/>
</dbReference>
<dbReference type="CDD" id="cd00090">
    <property type="entry name" value="HTH_ARSR"/>
    <property type="match status" value="1"/>
</dbReference>
<sequence>MKLTIKNQLDPLFEILSLLFLCHSDTWKEKMIYALDDYGVSGELFYREHLKTFDKYVETFQKHKVQKPEEDALFESFSEDTFMIIFVLAIEKRSCIDHPENLDLLELRSLLAYFITDSGEHPRLPDIKELPQLPDETSLIDFIDGADLESEEKWYMLNLLRKADYWLTSLYKAVESNKDAYAKALAAVEEPLRLQLEQLASYHAPDFFKIADACADKPALYPSLAMPLIQMVLYTYGYFGLSIETLIADEASGRLTKDAVIRQVKSISDKSKLDILCALKESPMYNLKLSEHLGLSPSTVSHHTNTLLSCGFVTVEKKEGKVYYCLHRENISRFISSLEQMLL</sequence>
<dbReference type="PANTHER" id="PTHR33154:SF18">
    <property type="entry name" value="ARSENICAL RESISTANCE OPERON REPRESSOR"/>
    <property type="match status" value="1"/>
</dbReference>
<keyword evidence="3" id="KW-0804">Transcription</keyword>
<dbReference type="InterPro" id="IPR051081">
    <property type="entry name" value="HTH_MetalResp_TranReg"/>
</dbReference>
<dbReference type="InterPro" id="IPR036388">
    <property type="entry name" value="WH-like_DNA-bd_sf"/>
</dbReference>
<feature type="domain" description="HTH arsR-type" evidence="4">
    <location>
        <begin position="252"/>
        <end position="343"/>
    </location>
</feature>
<comment type="caution">
    <text evidence="5">The sequence shown here is derived from an EMBL/GenBank/DDBJ whole genome shotgun (WGS) entry which is preliminary data.</text>
</comment>
<dbReference type="GO" id="GO:0003700">
    <property type="term" value="F:DNA-binding transcription factor activity"/>
    <property type="evidence" value="ECO:0007669"/>
    <property type="project" value="InterPro"/>
</dbReference>
<dbReference type="GO" id="GO:0003677">
    <property type="term" value="F:DNA binding"/>
    <property type="evidence" value="ECO:0007669"/>
    <property type="project" value="UniProtKB-KW"/>
</dbReference>
<dbReference type="Pfam" id="PF01022">
    <property type="entry name" value="HTH_5"/>
    <property type="match status" value="1"/>
</dbReference>
<dbReference type="InterPro" id="IPR036390">
    <property type="entry name" value="WH_DNA-bd_sf"/>
</dbReference>
<gene>
    <name evidence="5" type="ORF">E1963_04715</name>
</gene>
<accession>A0A4R4FGU1</accession>